<evidence type="ECO:0000259" key="2">
    <source>
        <dbReference type="SMART" id="SM00256"/>
    </source>
</evidence>
<dbReference type="NCBIfam" id="TIGR01640">
    <property type="entry name" value="F_box_assoc_1"/>
    <property type="match status" value="3"/>
</dbReference>
<comment type="caution">
    <text evidence="3">The sequence shown here is derived from an EMBL/GenBank/DDBJ whole genome shotgun (WGS) entry which is preliminary data.</text>
</comment>
<dbReference type="PANTHER" id="PTHR31672:SF13">
    <property type="entry name" value="F-BOX PROTEIN CPR30-LIKE"/>
    <property type="match status" value="1"/>
</dbReference>
<gene>
    <name evidence="3" type="ORF">POM88_042720</name>
</gene>
<dbReference type="InterPro" id="IPR050796">
    <property type="entry name" value="SCF_F-box_component"/>
</dbReference>
<dbReference type="InterPro" id="IPR006527">
    <property type="entry name" value="F-box-assoc_dom_typ1"/>
</dbReference>
<accession>A0AAD8MBV8</accession>
<dbReference type="EMBL" id="JAUIZM010000009">
    <property type="protein sequence ID" value="KAK1367159.1"/>
    <property type="molecule type" value="Genomic_DNA"/>
</dbReference>
<dbReference type="Pfam" id="PF07734">
    <property type="entry name" value="FBA_1"/>
    <property type="match status" value="3"/>
</dbReference>
<name>A0AAD8MBV8_9APIA</name>
<reference evidence="3" key="2">
    <citation type="submission" date="2023-05" db="EMBL/GenBank/DDBJ databases">
        <authorList>
            <person name="Schelkunov M.I."/>
        </authorList>
    </citation>
    <scope>NUCLEOTIDE SEQUENCE</scope>
    <source>
        <strain evidence="3">Hsosn_3</strain>
        <tissue evidence="3">Leaf</tissue>
    </source>
</reference>
<proteinExistence type="predicted"/>
<dbReference type="SUPFAM" id="SSF81383">
    <property type="entry name" value="F-box domain"/>
    <property type="match status" value="1"/>
</dbReference>
<dbReference type="InterPro" id="IPR017451">
    <property type="entry name" value="F-box-assoc_interact_dom"/>
</dbReference>
<dbReference type="Pfam" id="PF00646">
    <property type="entry name" value="F-box"/>
    <property type="match status" value="1"/>
</dbReference>
<evidence type="ECO:0000313" key="3">
    <source>
        <dbReference type="EMBL" id="KAK1367159.1"/>
    </source>
</evidence>
<dbReference type="SMART" id="SM00256">
    <property type="entry name" value="FBOX"/>
    <property type="match status" value="1"/>
</dbReference>
<dbReference type="Proteomes" id="UP001237642">
    <property type="component" value="Unassembled WGS sequence"/>
</dbReference>
<dbReference type="Gene3D" id="1.20.1280.50">
    <property type="match status" value="1"/>
</dbReference>
<dbReference type="CDD" id="cd22157">
    <property type="entry name" value="F-box_AtFBW1-like"/>
    <property type="match status" value="1"/>
</dbReference>
<sequence length="978" mass="112439">MFMGGALHWIRVKIMGSELCPSIIAFDLGSENYREFPLPHKNGKEMSLVTFAESLCILEFCLDIHVNVWVMNDYGVGNSWRKLFSVEQPRVSTSRMSLMPLAYSKSQKDVLIHVDTKKMLWYNLKRNEVKTVEIANAPDVFDVEVFTESLIPPDYKFCCDAQLKRSIECETDASFLIRGFVISSVDFDSQYNATAKEIDEPLKSLLYRTGLVGTCNGLLCLYNRMPDIFLWNPATRKCKKLPAQPTDFLRPFHLNRSSQLCGFGYDGVNDDYKVLRIFQPSGDHDLSGSKAMVYGLKTNSWKRLENISNHFRFVEAWGVFMCGALHWITFKPLERCVVILAFDLGVETYREVPFPNVEHTYTNQLSLSIFAGFLCLLEYNPFVRIDVWVMNDYGVGNSWGKLFSLDHPKIIRSCMGLRPNIYSQNHSDVLLEFDNKMIWYNLEKKKVKTLKVANLPDRFNLDAYTQSLVSPESNVSCDEKHLPNHQQRKKKKQEERKKNNRFLKDFARRRRYASVAGIDDLRLQMFSMNSVDQESPGDAAIKISAFSLFSCHRETRIMLSKLRSCHSDTTSLSTFRLHQSQTTNATVYFVEDLLAQILDRLPVKILLRIRSVCKPWCSLIDSPRFVKAHLKRSIECKTNTGVIIRGFLAYSVDFDSLDDTTAIAISEPLRTLLRGTGLVGSCNGLLCLYQRKTDIYLWNPATRKCKELPTAPADFIRPFDIDPSFLCGFGYDAVNDDYKVLRILHPDRRDLAGSKVIVYSLKSNSWKRLQDISNHFILVRYWGIFMGGALHWITVKTLGSESCLSILAFDLATENCREVPMPAVQYKNPNKLSLCIFAESLCVLILYPSIRMDVWSMKEYGIGNSWCKLFSLEHTQLVSSSISVRPVAYSKCRSDVLVEVVDKKVMWYNLERKTIRTVNIANMPDVFHDLEVYTESLVPPDYIFSCNGKQQQEKKKRPQQQRRKERDGFLSKGFKLVL</sequence>
<keyword evidence="4" id="KW-1185">Reference proteome</keyword>
<feature type="domain" description="F-box" evidence="2">
    <location>
        <begin position="589"/>
        <end position="629"/>
    </location>
</feature>
<protein>
    <recommendedName>
        <fullName evidence="2">F-box domain-containing protein</fullName>
    </recommendedName>
</protein>
<evidence type="ECO:0000256" key="1">
    <source>
        <dbReference type="SAM" id="MobiDB-lite"/>
    </source>
</evidence>
<dbReference type="InterPro" id="IPR001810">
    <property type="entry name" value="F-box_dom"/>
</dbReference>
<dbReference type="InterPro" id="IPR011043">
    <property type="entry name" value="Gal_Oxase/kelch_b-propeller"/>
</dbReference>
<evidence type="ECO:0000313" key="4">
    <source>
        <dbReference type="Proteomes" id="UP001237642"/>
    </source>
</evidence>
<feature type="region of interest" description="Disordered" evidence="1">
    <location>
        <begin position="475"/>
        <end position="500"/>
    </location>
</feature>
<reference evidence="3" key="1">
    <citation type="submission" date="2023-02" db="EMBL/GenBank/DDBJ databases">
        <title>Genome of toxic invasive species Heracleum sosnowskyi carries increased number of genes despite the absence of recent whole-genome duplications.</title>
        <authorList>
            <person name="Schelkunov M."/>
            <person name="Shtratnikova V."/>
            <person name="Makarenko M."/>
            <person name="Klepikova A."/>
            <person name="Omelchenko D."/>
            <person name="Novikova G."/>
            <person name="Obukhova E."/>
            <person name="Bogdanov V."/>
            <person name="Penin A."/>
            <person name="Logacheva M."/>
        </authorList>
    </citation>
    <scope>NUCLEOTIDE SEQUENCE</scope>
    <source>
        <strain evidence="3">Hsosn_3</strain>
        <tissue evidence="3">Leaf</tissue>
    </source>
</reference>
<dbReference type="PANTHER" id="PTHR31672">
    <property type="entry name" value="BNACNNG10540D PROTEIN"/>
    <property type="match status" value="1"/>
</dbReference>
<organism evidence="3 4">
    <name type="scientific">Heracleum sosnowskyi</name>
    <dbReference type="NCBI Taxonomy" id="360622"/>
    <lineage>
        <taxon>Eukaryota</taxon>
        <taxon>Viridiplantae</taxon>
        <taxon>Streptophyta</taxon>
        <taxon>Embryophyta</taxon>
        <taxon>Tracheophyta</taxon>
        <taxon>Spermatophyta</taxon>
        <taxon>Magnoliopsida</taxon>
        <taxon>eudicotyledons</taxon>
        <taxon>Gunneridae</taxon>
        <taxon>Pentapetalae</taxon>
        <taxon>asterids</taxon>
        <taxon>campanulids</taxon>
        <taxon>Apiales</taxon>
        <taxon>Apiaceae</taxon>
        <taxon>Apioideae</taxon>
        <taxon>apioid superclade</taxon>
        <taxon>Tordylieae</taxon>
        <taxon>Tordyliinae</taxon>
        <taxon>Heracleum</taxon>
    </lineage>
</organism>
<dbReference type="InterPro" id="IPR036047">
    <property type="entry name" value="F-box-like_dom_sf"/>
</dbReference>
<dbReference type="AlphaFoldDB" id="A0AAD8MBV8"/>
<dbReference type="SUPFAM" id="SSF50965">
    <property type="entry name" value="Galactose oxidase, central domain"/>
    <property type="match status" value="1"/>
</dbReference>